<keyword evidence="2" id="KW-0732">Signal</keyword>
<proteinExistence type="predicted"/>
<evidence type="ECO:0000313" key="4">
    <source>
        <dbReference type="Proteomes" id="UP000433577"/>
    </source>
</evidence>
<dbReference type="AlphaFoldDB" id="A0A7Z2JIS9"/>
<dbReference type="InterPro" id="IPR025421">
    <property type="entry name" value="DUF4148"/>
</dbReference>
<evidence type="ECO:0000313" key="3">
    <source>
        <dbReference type="EMBL" id="QGZ64655.1"/>
    </source>
</evidence>
<gene>
    <name evidence="3" type="ORF">FAZ98_22740</name>
</gene>
<evidence type="ECO:0000256" key="1">
    <source>
        <dbReference type="SAM" id="MobiDB-lite"/>
    </source>
</evidence>
<dbReference type="OrthoDB" id="9030534at2"/>
<name>A0A7Z2JIS9_9BURK</name>
<reference evidence="3 4" key="1">
    <citation type="submission" date="2019-12" db="EMBL/GenBank/DDBJ databases">
        <title>Paraburkholderia acidiphila 7Q-K02 sp. nov and Paraburkholderia acidisoli DHF22 sp. nov., two strains isolated from forest soil.</title>
        <authorList>
            <person name="Gao Z."/>
            <person name="Qiu L."/>
        </authorList>
    </citation>
    <scope>NUCLEOTIDE SEQUENCE [LARGE SCALE GENOMIC DNA]</scope>
    <source>
        <strain evidence="3 4">DHF22</strain>
    </source>
</reference>
<feature type="chain" id="PRO_5030514330" evidence="2">
    <location>
        <begin position="29"/>
        <end position="119"/>
    </location>
</feature>
<dbReference type="Pfam" id="PF13663">
    <property type="entry name" value="DUF4148"/>
    <property type="match status" value="1"/>
</dbReference>
<evidence type="ECO:0000256" key="2">
    <source>
        <dbReference type="SAM" id="SignalP"/>
    </source>
</evidence>
<accession>A0A7Z2JIS9</accession>
<keyword evidence="4" id="KW-1185">Reference proteome</keyword>
<dbReference type="RefSeq" id="WP_158954302.1">
    <property type="nucleotide sequence ID" value="NZ_CP046915.1"/>
</dbReference>
<dbReference type="EMBL" id="CP046915">
    <property type="protein sequence ID" value="QGZ64655.1"/>
    <property type="molecule type" value="Genomic_DNA"/>
</dbReference>
<protein>
    <submittedName>
        <fullName evidence="3">DUF4148 domain-containing protein</fullName>
    </submittedName>
</protein>
<dbReference type="Proteomes" id="UP000433577">
    <property type="component" value="Chromosome 3"/>
</dbReference>
<dbReference type="KEGG" id="pacs:FAZ98_22740"/>
<sequence length="119" mass="13082">MRKLARLSRFRHFAAATVLASLAVPAFAATTLSPRQCNDYPFVKLDKPVTHRQLQNELKELESVGYDPSAGDQDDYPSDLEQAEAKLQVKYRQDCVATANRTAAVTHSTSVTSASVAQQ</sequence>
<feature type="region of interest" description="Disordered" evidence="1">
    <location>
        <begin position="60"/>
        <end position="79"/>
    </location>
</feature>
<feature type="signal peptide" evidence="2">
    <location>
        <begin position="1"/>
        <end position="28"/>
    </location>
</feature>
<organism evidence="3 4">
    <name type="scientific">Paraburkholderia acidisoli</name>
    <dbReference type="NCBI Taxonomy" id="2571748"/>
    <lineage>
        <taxon>Bacteria</taxon>
        <taxon>Pseudomonadati</taxon>
        <taxon>Pseudomonadota</taxon>
        <taxon>Betaproteobacteria</taxon>
        <taxon>Burkholderiales</taxon>
        <taxon>Burkholderiaceae</taxon>
        <taxon>Paraburkholderia</taxon>
    </lineage>
</organism>